<keyword evidence="3" id="KW-1185">Reference proteome</keyword>
<comment type="caution">
    <text evidence="2">The sequence shown here is derived from an EMBL/GenBank/DDBJ whole genome shotgun (WGS) entry which is preliminary data.</text>
</comment>
<evidence type="ECO:0000313" key="2">
    <source>
        <dbReference type="EMBL" id="MVW59079.1"/>
    </source>
</evidence>
<accession>A0A7X3FW26</accession>
<gene>
    <name evidence="2" type="ORF">GPY61_03965</name>
</gene>
<sequence>MQRKTLTYLHLPPDADLPDLGARPPFLAIVLAEDEVAEMWLWDVARWLVASGARYVQAWGKDAEAWIEAVDDAALEAVDYEDAPEDQRVLATAHDAGDEDVDEVFWFTKHRAAHPALPLDAVLVVHIASRPRKEAIETAYADA</sequence>
<proteinExistence type="predicted"/>
<evidence type="ECO:0000259" key="1">
    <source>
        <dbReference type="Pfam" id="PF24733"/>
    </source>
</evidence>
<dbReference type="RefSeq" id="WP_056125961.1">
    <property type="nucleotide sequence ID" value="NZ_WSES01000001.1"/>
</dbReference>
<dbReference type="Pfam" id="PF24733">
    <property type="entry name" value="DUF7684"/>
    <property type="match status" value="1"/>
</dbReference>
<dbReference type="AlphaFoldDB" id="A0A7X3FW26"/>
<dbReference type="EMBL" id="WSES01000001">
    <property type="protein sequence ID" value="MVW59079.1"/>
    <property type="molecule type" value="Genomic_DNA"/>
</dbReference>
<reference evidence="2 3" key="1">
    <citation type="submission" date="2019-12" db="EMBL/GenBank/DDBJ databases">
        <authorList>
            <person name="Li C."/>
            <person name="Zhao J."/>
        </authorList>
    </citation>
    <scope>NUCLEOTIDE SEQUENCE [LARGE SCALE GENOMIC DNA]</scope>
    <source>
        <strain evidence="2 3">NEAU-DD11</strain>
    </source>
</reference>
<name>A0A7X3FW26_9BURK</name>
<feature type="domain" description="DUF7684" evidence="1">
    <location>
        <begin position="6"/>
        <end position="142"/>
    </location>
</feature>
<protein>
    <recommendedName>
        <fullName evidence="1">DUF7684 domain-containing protein</fullName>
    </recommendedName>
</protein>
<dbReference type="InterPro" id="IPR056101">
    <property type="entry name" value="DUF7684"/>
</dbReference>
<organism evidence="2 3">
    <name type="scientific">Massilia cellulosiltytica</name>
    <dbReference type="NCBI Taxonomy" id="2683234"/>
    <lineage>
        <taxon>Bacteria</taxon>
        <taxon>Pseudomonadati</taxon>
        <taxon>Pseudomonadota</taxon>
        <taxon>Betaproteobacteria</taxon>
        <taxon>Burkholderiales</taxon>
        <taxon>Oxalobacteraceae</taxon>
        <taxon>Telluria group</taxon>
        <taxon>Massilia</taxon>
    </lineage>
</organism>
<dbReference type="Proteomes" id="UP000443353">
    <property type="component" value="Unassembled WGS sequence"/>
</dbReference>
<evidence type="ECO:0000313" key="3">
    <source>
        <dbReference type="Proteomes" id="UP000443353"/>
    </source>
</evidence>